<reference evidence="1" key="1">
    <citation type="submission" date="2021-06" db="EMBL/GenBank/DDBJ databases">
        <authorList>
            <person name="Kallberg Y."/>
            <person name="Tangrot J."/>
            <person name="Rosling A."/>
        </authorList>
    </citation>
    <scope>NUCLEOTIDE SEQUENCE</scope>
    <source>
        <strain evidence="1">MA453B</strain>
    </source>
</reference>
<dbReference type="AlphaFoldDB" id="A0A9N9D235"/>
<dbReference type="OrthoDB" id="2439173at2759"/>
<dbReference type="Pfam" id="PF18759">
    <property type="entry name" value="Plavaka"/>
    <property type="match status" value="1"/>
</dbReference>
<gene>
    <name evidence="1" type="ORF">DERYTH_LOCUS8749</name>
</gene>
<name>A0A9N9D235_9GLOM</name>
<dbReference type="InterPro" id="IPR041078">
    <property type="entry name" value="Plavaka"/>
</dbReference>
<keyword evidence="2" id="KW-1185">Reference proteome</keyword>
<organism evidence="1 2">
    <name type="scientific">Dentiscutata erythropus</name>
    <dbReference type="NCBI Taxonomy" id="1348616"/>
    <lineage>
        <taxon>Eukaryota</taxon>
        <taxon>Fungi</taxon>
        <taxon>Fungi incertae sedis</taxon>
        <taxon>Mucoromycota</taxon>
        <taxon>Glomeromycotina</taxon>
        <taxon>Glomeromycetes</taxon>
        <taxon>Diversisporales</taxon>
        <taxon>Gigasporaceae</taxon>
        <taxon>Dentiscutata</taxon>
    </lineage>
</organism>
<dbReference type="EMBL" id="CAJVPY010004583">
    <property type="protein sequence ID" value="CAG8623239.1"/>
    <property type="molecule type" value="Genomic_DNA"/>
</dbReference>
<proteinExistence type="predicted"/>
<dbReference type="Proteomes" id="UP000789405">
    <property type="component" value="Unassembled WGS sequence"/>
</dbReference>
<evidence type="ECO:0000313" key="2">
    <source>
        <dbReference type="Proteomes" id="UP000789405"/>
    </source>
</evidence>
<comment type="caution">
    <text evidence="1">The sequence shown here is derived from an EMBL/GenBank/DDBJ whole genome shotgun (WGS) entry which is preliminary data.</text>
</comment>
<protein>
    <submittedName>
        <fullName evidence="1">21856_t:CDS:1</fullName>
    </submittedName>
</protein>
<evidence type="ECO:0000313" key="1">
    <source>
        <dbReference type="EMBL" id="CAG8623239.1"/>
    </source>
</evidence>
<accession>A0A9N9D235</accession>
<sequence>MDTYNSDKLDNYAEGKMNNSMDICNSDELYVINRQKNELTFDDQKSADEYNLIFDTQSIASESSLVYNNQEDILENSKIIDEVDEFQSDNSESEIDSADYSESEIDSADFPSTAYQDFIDIVIRYNLSYMASDAVLKFIKRYGQISKKILSRSTKDGLLFLNTLRKDHTKFYLTPILRYQEITENCIFDYQEVYTLVEGRQERLFSEFYNSKWWGRAQQHISPGNKVLPIILYSDATTLDCLEKSSRHPIFISLSNIPTTVRNKAKAKALVGIIPTLRGTKEERQTPQFRQLIRSVFYKCINILIEPLCSQYHSGVTLKVNNYKLRCNMMLASIIGNWSENCKSCLTYSGASCARPCHTCFVEKDDLNVINLPANHKITRTEIQMKQAIEMGQGKDHSLYEETNSFWNHLVNKFYKTNESAGSSSMK</sequence>